<dbReference type="AlphaFoldDB" id="A0AAN6FQ42"/>
<sequence length="346" mass="38019">MSESGSDADAGSSSDSASYVAPAARQSTLAALRAQTVQPLINGDGWYGANDDDFQHRFAARGYQFPGTANSQPRILRRADSDVRSMAVAHSRSTTLESVSSAGYPPSLGSYLTASGSSVLTAEVDSFLQEIYLEEVEGGALEQRLPNRPCPYSILECTFSSTDLDEWDTHVRFHFKGALPKRCFCPFDGCSWSETAATGQQAWNWRLVHINLQRTAHRIVVPVDAGHPDVEHLWRKKIITDAQLKELRQFGRLSADQAAYLSSSRPERRTLQRASRSPASLLHARRKKRPEDPDSDDICLFGIDALVSVPGVGVGGQVGVQSIPFPSMVWRQSRLRPGRSRSVMNA</sequence>
<feature type="region of interest" description="Disordered" evidence="1">
    <location>
        <begin position="264"/>
        <end position="293"/>
    </location>
</feature>
<evidence type="ECO:0000313" key="3">
    <source>
        <dbReference type="Proteomes" id="UP001168146"/>
    </source>
</evidence>
<dbReference type="Proteomes" id="UP001168146">
    <property type="component" value="Unassembled WGS sequence"/>
</dbReference>
<evidence type="ECO:0000313" key="2">
    <source>
        <dbReference type="EMBL" id="KAK0321552.1"/>
    </source>
</evidence>
<reference evidence="2" key="1">
    <citation type="submission" date="2021-12" db="EMBL/GenBank/DDBJ databases">
        <title>Black yeast isolated from Biological Soil Crust.</title>
        <authorList>
            <person name="Kurbessoian T."/>
        </authorList>
    </citation>
    <scope>NUCLEOTIDE SEQUENCE</scope>
    <source>
        <strain evidence="2">CCFEE 5208</strain>
    </source>
</reference>
<protein>
    <submittedName>
        <fullName evidence="2">Uncharacterized protein</fullName>
    </submittedName>
</protein>
<evidence type="ECO:0000256" key="1">
    <source>
        <dbReference type="SAM" id="MobiDB-lite"/>
    </source>
</evidence>
<organism evidence="2 3">
    <name type="scientific">Friedmanniomyces endolithicus</name>
    <dbReference type="NCBI Taxonomy" id="329885"/>
    <lineage>
        <taxon>Eukaryota</taxon>
        <taxon>Fungi</taxon>
        <taxon>Dikarya</taxon>
        <taxon>Ascomycota</taxon>
        <taxon>Pezizomycotina</taxon>
        <taxon>Dothideomycetes</taxon>
        <taxon>Dothideomycetidae</taxon>
        <taxon>Mycosphaerellales</taxon>
        <taxon>Teratosphaeriaceae</taxon>
        <taxon>Friedmanniomyces</taxon>
    </lineage>
</organism>
<dbReference type="EMBL" id="JASUXU010000020">
    <property type="protein sequence ID" value="KAK0321552.1"/>
    <property type="molecule type" value="Genomic_DNA"/>
</dbReference>
<comment type="caution">
    <text evidence="2">The sequence shown here is derived from an EMBL/GenBank/DDBJ whole genome shotgun (WGS) entry which is preliminary data.</text>
</comment>
<name>A0AAN6FQ42_9PEZI</name>
<accession>A0AAN6FQ42</accession>
<gene>
    <name evidence="2" type="ORF">LTR82_007520</name>
</gene>
<proteinExistence type="predicted"/>